<keyword evidence="3 8" id="KW-0808">Transferase</keyword>
<dbReference type="InterPro" id="IPR007855">
    <property type="entry name" value="RDRP"/>
</dbReference>
<comment type="caution">
    <text evidence="14">The sequence shown here is derived from an EMBL/GenBank/DDBJ whole genome shotgun (WGS) entry which is preliminary data.</text>
</comment>
<feature type="domain" description="RDRP core" evidence="9">
    <location>
        <begin position="419"/>
        <end position="1001"/>
    </location>
</feature>
<comment type="catalytic activity">
    <reaction evidence="7 8">
        <text>RNA(n) + a ribonucleoside 5'-triphosphate = RNA(n+1) + diphosphate</text>
        <dbReference type="Rhea" id="RHEA:21248"/>
        <dbReference type="Rhea" id="RHEA-COMP:14527"/>
        <dbReference type="Rhea" id="RHEA-COMP:17342"/>
        <dbReference type="ChEBI" id="CHEBI:33019"/>
        <dbReference type="ChEBI" id="CHEBI:61557"/>
        <dbReference type="ChEBI" id="CHEBI:140395"/>
        <dbReference type="EC" id="2.7.7.48"/>
    </reaction>
</comment>
<gene>
    <name evidence="14" type="ORF">GH714_043368</name>
</gene>
<dbReference type="GO" id="GO:0030422">
    <property type="term" value="P:siRNA processing"/>
    <property type="evidence" value="ECO:0007669"/>
    <property type="project" value="TreeGrafter"/>
</dbReference>
<evidence type="ECO:0000313" key="15">
    <source>
        <dbReference type="Proteomes" id="UP000467840"/>
    </source>
</evidence>
<evidence type="ECO:0000256" key="6">
    <source>
        <dbReference type="ARBA" id="ARBA00023158"/>
    </source>
</evidence>
<name>A0A6A6K6J3_HEVBR</name>
<evidence type="ECO:0000259" key="11">
    <source>
        <dbReference type="Pfam" id="PF24577"/>
    </source>
</evidence>
<evidence type="ECO:0000256" key="8">
    <source>
        <dbReference type="RuleBase" id="RU363098"/>
    </source>
</evidence>
<comment type="function">
    <text evidence="8">Probably involved in the RNA silencing pathway and required for the generation of small interfering RNAs (siRNAs).</text>
</comment>
<evidence type="ECO:0000256" key="5">
    <source>
        <dbReference type="ARBA" id="ARBA00022884"/>
    </source>
</evidence>
<dbReference type="Pfam" id="PF24577">
    <property type="entry name" value="RDR6_2nd"/>
    <property type="match status" value="1"/>
</dbReference>
<dbReference type="SUPFAM" id="SSF54928">
    <property type="entry name" value="RNA-binding domain, RBD"/>
    <property type="match status" value="1"/>
</dbReference>
<dbReference type="PANTHER" id="PTHR23079">
    <property type="entry name" value="RNA-DEPENDENT RNA POLYMERASE"/>
    <property type="match status" value="1"/>
</dbReference>
<evidence type="ECO:0000259" key="12">
    <source>
        <dbReference type="Pfam" id="PF26252"/>
    </source>
</evidence>
<comment type="similarity">
    <text evidence="1 8">Belongs to the RdRP family.</text>
</comment>
<dbReference type="InterPro" id="IPR058751">
    <property type="entry name" value="RDRP_helical"/>
</dbReference>
<dbReference type="GO" id="GO:0003968">
    <property type="term" value="F:RNA-directed RNA polymerase activity"/>
    <property type="evidence" value="ECO:0007669"/>
    <property type="project" value="UniProtKB-KW"/>
</dbReference>
<feature type="domain" description="RNA-dependent RNA polymerase 6-like RNA-binding" evidence="10">
    <location>
        <begin position="8"/>
        <end position="111"/>
    </location>
</feature>
<organism evidence="14 15">
    <name type="scientific">Hevea brasiliensis</name>
    <name type="common">Para rubber tree</name>
    <name type="synonym">Siphonia brasiliensis</name>
    <dbReference type="NCBI Taxonomy" id="3981"/>
    <lineage>
        <taxon>Eukaryota</taxon>
        <taxon>Viridiplantae</taxon>
        <taxon>Streptophyta</taxon>
        <taxon>Embryophyta</taxon>
        <taxon>Tracheophyta</taxon>
        <taxon>Spermatophyta</taxon>
        <taxon>Magnoliopsida</taxon>
        <taxon>eudicotyledons</taxon>
        <taxon>Gunneridae</taxon>
        <taxon>Pentapetalae</taxon>
        <taxon>rosids</taxon>
        <taxon>fabids</taxon>
        <taxon>Malpighiales</taxon>
        <taxon>Euphorbiaceae</taxon>
        <taxon>Crotonoideae</taxon>
        <taxon>Micrandreae</taxon>
        <taxon>Hevea</taxon>
    </lineage>
</organism>
<feature type="domain" description="RNA-dependent RNA polymerase 6-like second" evidence="11">
    <location>
        <begin position="131"/>
        <end position="295"/>
    </location>
</feature>
<evidence type="ECO:0000256" key="4">
    <source>
        <dbReference type="ARBA" id="ARBA00022695"/>
    </source>
</evidence>
<keyword evidence="4 8" id="KW-0548">Nucleotidyltransferase</keyword>
<dbReference type="GO" id="GO:0031380">
    <property type="term" value="C:nuclear RNA-directed RNA polymerase complex"/>
    <property type="evidence" value="ECO:0007669"/>
    <property type="project" value="TreeGrafter"/>
</dbReference>
<dbReference type="InterPro" id="IPR035979">
    <property type="entry name" value="RBD_domain_sf"/>
</dbReference>
<dbReference type="InterPro" id="IPR057297">
    <property type="entry name" value="RDR6-like_2nd"/>
</dbReference>
<feature type="domain" description="RDRP helical" evidence="12">
    <location>
        <begin position="318"/>
        <end position="401"/>
    </location>
</feature>
<evidence type="ECO:0000259" key="13">
    <source>
        <dbReference type="Pfam" id="PF26253"/>
    </source>
</evidence>
<dbReference type="Pfam" id="PF05183">
    <property type="entry name" value="RdRP"/>
    <property type="match status" value="1"/>
</dbReference>
<dbReference type="SMR" id="A0A6A6K6J3"/>
<dbReference type="Pfam" id="PF24572">
    <property type="entry name" value="RBD_RDR6"/>
    <property type="match status" value="1"/>
</dbReference>
<keyword evidence="2 8" id="KW-0696">RNA-directed RNA polymerase</keyword>
<dbReference type="GO" id="GO:0003723">
    <property type="term" value="F:RNA binding"/>
    <property type="evidence" value="ECO:0007669"/>
    <property type="project" value="UniProtKB-KW"/>
</dbReference>
<dbReference type="InterPro" id="IPR057298">
    <property type="entry name" value="RDR6-like_RBD"/>
</dbReference>
<dbReference type="Proteomes" id="UP000467840">
    <property type="component" value="Unassembled WGS sequence"/>
</dbReference>
<dbReference type="Pfam" id="PF26253">
    <property type="entry name" value="RdRP_head"/>
    <property type="match status" value="1"/>
</dbReference>
<dbReference type="PANTHER" id="PTHR23079:SF18">
    <property type="entry name" value="RNA-DEPENDENT RNA POLYMERASE 6"/>
    <property type="match status" value="1"/>
</dbReference>
<evidence type="ECO:0000256" key="7">
    <source>
        <dbReference type="ARBA" id="ARBA00048744"/>
    </source>
</evidence>
<keyword evidence="5 8" id="KW-0694">RNA-binding</keyword>
<protein>
    <recommendedName>
        <fullName evidence="8">RNA-dependent RNA polymerase</fullName>
        <ecNumber evidence="8">2.7.7.48</ecNumber>
    </recommendedName>
</protein>
<keyword evidence="6 8" id="KW-0943">RNA-mediated gene silencing</keyword>
<accession>A0A6A6K6J3</accession>
<evidence type="ECO:0000256" key="2">
    <source>
        <dbReference type="ARBA" id="ARBA00022484"/>
    </source>
</evidence>
<dbReference type="AlphaFoldDB" id="A0A6A6K6J3"/>
<reference evidence="14 15" key="1">
    <citation type="journal article" date="2020" name="Mol. Plant">
        <title>The Chromosome-Based Rubber Tree Genome Provides New Insights into Spurge Genome Evolution and Rubber Biosynthesis.</title>
        <authorList>
            <person name="Liu J."/>
            <person name="Shi C."/>
            <person name="Shi C.C."/>
            <person name="Li W."/>
            <person name="Zhang Q.J."/>
            <person name="Zhang Y."/>
            <person name="Li K."/>
            <person name="Lu H.F."/>
            <person name="Shi C."/>
            <person name="Zhu S.T."/>
            <person name="Xiao Z.Y."/>
            <person name="Nan H."/>
            <person name="Yue Y."/>
            <person name="Zhu X.G."/>
            <person name="Wu Y."/>
            <person name="Hong X.N."/>
            <person name="Fan G.Y."/>
            <person name="Tong Y."/>
            <person name="Zhang D."/>
            <person name="Mao C.L."/>
            <person name="Liu Y.L."/>
            <person name="Hao S.J."/>
            <person name="Liu W.Q."/>
            <person name="Lv M.Q."/>
            <person name="Zhang H.B."/>
            <person name="Liu Y."/>
            <person name="Hu-Tang G.R."/>
            <person name="Wang J.P."/>
            <person name="Wang J.H."/>
            <person name="Sun Y.H."/>
            <person name="Ni S.B."/>
            <person name="Chen W.B."/>
            <person name="Zhang X.C."/>
            <person name="Jiao Y.N."/>
            <person name="Eichler E.E."/>
            <person name="Li G.H."/>
            <person name="Liu X."/>
            <person name="Gao L.Z."/>
        </authorList>
    </citation>
    <scope>NUCLEOTIDE SEQUENCE [LARGE SCALE GENOMIC DNA]</scope>
    <source>
        <strain evidence="15">cv. GT1</strain>
        <tissue evidence="14">Leaf</tissue>
    </source>
</reference>
<evidence type="ECO:0000259" key="10">
    <source>
        <dbReference type="Pfam" id="PF24572"/>
    </source>
</evidence>
<sequence length="1199" mass="136121">MDIEKSEKDTVVTQVSFGGFDIHIKAKDLVAYLESEIGLVWRCRLKTSWTPPESYPNFEITNTADVQRTEGHKRIEPHAFVHFASPESATWAKNAAGRCELFLNDRPLKVSLGPENPYHMNQRRRTTTPFKLSDARIEIGTVCRNEFLVAWRGPSSGVDFLVDPFDGTCKFCFTRDTAFSLKDTTEHAVIRCDFKLEFLVRDINEVKQYTDWSTSSLVILLQLASAPCVCYRTADDDIEVLVPFDLLDDDDPWIRTTDFTASGAIGRCNSYRVSIPPRHGAKLNRALRYLGERRVQLEFLKLPLKISNEPDYGMPMSDTFFCIHHKEGIAFDVMFLVNAVMHKGIFNQHQLSDSFFDLLRSQPVDVNLVALKHICSYKRPVIDASISLKAVQLWLLNNPKLFNRPKQLDDIVEIRRLAITPTKAYCLPPEVELSNRVLRKYKDIADRFLRVTFMDEGLQTINANTLTYYVAPIVRDITSNSFSQKTRVFKRVKGILTDGFYLCGRRYSFLAFSSNQLRDRSAWFFAENGEISVQQIRNWMGRFTNRNIAKCAARMGQCFSSTYATVEVPSGEADLSLPDIERNGYIFSDGIGIITPDLAKEVAEKLKLDANPPCAYQIRYAGCKGVVACWPAQGDGIRLSLRPSMDKFHSNHTTLEICSWTRFQPGFLNRQIITLLSVLKVPDEIFWKMQIAMVSKLDQMLMDADVAFDVITASCAEQGNTAAIMLSAGFKPQKEPHLRGMLTCIRAAQLWGLREKARIFVHSGRWLMGCLDELGVLEQGQCFIQVSNPSLENCFLKHGSRFSEAKKNLQVIKGTVVIAKNPCLHPGDIRILEAVDAPGLHHLHDCLVFPQKGDRPHTNEASGSDLDGDLYFVTWDENLLPPSKKSWTPMQYDAAEAKLLHRPVRSQDIIDFFAKHMVNENLGAICNAHVVHADLSEHGALDENCIKLAELAATAVDFPKTGKLVTMPHSLKPKMYPDFMGKEDYQSYKSTKILGRLYRQVKDAYDDNVESASSELNIVPGDIPYDRDLEVFGSSDYILDAWDQKCSYDGQLKGLMGQYKVRREEEVVTGHIWSMPKYNSRKNGELKERLKQSYSGLKKEFRQVFEKMDLDFEQLPDDEKNLLYERKASAWYQVAYHPSWINKSLELQGPEAADNAAMLSFAWIAADYLARIKIKCRGIEGVGTAKPVNSLMRYLADRI</sequence>
<dbReference type="EMBL" id="JAAGAX010000033">
    <property type="protein sequence ID" value="KAF2283029.1"/>
    <property type="molecule type" value="Genomic_DNA"/>
</dbReference>
<evidence type="ECO:0000256" key="1">
    <source>
        <dbReference type="ARBA" id="ARBA00005762"/>
    </source>
</evidence>
<evidence type="ECO:0000256" key="3">
    <source>
        <dbReference type="ARBA" id="ARBA00022679"/>
    </source>
</evidence>
<feature type="domain" description="RDRP C-terminal head" evidence="13">
    <location>
        <begin position="1024"/>
        <end position="1181"/>
    </location>
</feature>
<evidence type="ECO:0000313" key="14">
    <source>
        <dbReference type="EMBL" id="KAF2283029.1"/>
    </source>
</evidence>
<dbReference type="InterPro" id="IPR058752">
    <property type="entry name" value="RDRP_C_head"/>
</dbReference>
<proteinExistence type="inferred from homology"/>
<dbReference type="InterPro" id="IPR057596">
    <property type="entry name" value="RDRP_core"/>
</dbReference>
<keyword evidence="15" id="KW-1185">Reference proteome</keyword>
<evidence type="ECO:0000259" key="9">
    <source>
        <dbReference type="Pfam" id="PF05183"/>
    </source>
</evidence>
<dbReference type="Pfam" id="PF26252">
    <property type="entry name" value="RdRP_helical"/>
    <property type="match status" value="1"/>
</dbReference>
<dbReference type="EC" id="2.7.7.48" evidence="8"/>